<accession>A0A0F2T591</accession>
<dbReference type="AlphaFoldDB" id="A0A0F2T591"/>
<dbReference type="EMBL" id="JZKH01000115">
    <property type="protein sequence ID" value="KJS58368.1"/>
    <property type="molecule type" value="Genomic_DNA"/>
</dbReference>
<keyword evidence="2" id="KW-0732">Signal</keyword>
<evidence type="ECO:0000313" key="4">
    <source>
        <dbReference type="Proteomes" id="UP000033699"/>
    </source>
</evidence>
<dbReference type="PATRIC" id="fig|359131.3.peg.1025"/>
<feature type="region of interest" description="Disordered" evidence="1">
    <location>
        <begin position="34"/>
        <end position="75"/>
    </location>
</feature>
<feature type="chain" id="PRO_5002459127" description="Lipoprotein" evidence="2">
    <location>
        <begin position="30"/>
        <end position="276"/>
    </location>
</feature>
<proteinExistence type="predicted"/>
<feature type="signal peptide" evidence="2">
    <location>
        <begin position="1"/>
        <end position="29"/>
    </location>
</feature>
<name>A0A0F2T591_STRR3</name>
<dbReference type="Proteomes" id="UP000033699">
    <property type="component" value="Unassembled WGS sequence"/>
</dbReference>
<feature type="compositionally biased region" description="Low complexity" evidence="1">
    <location>
        <begin position="42"/>
        <end position="66"/>
    </location>
</feature>
<evidence type="ECO:0000256" key="2">
    <source>
        <dbReference type="SAM" id="SignalP"/>
    </source>
</evidence>
<evidence type="ECO:0008006" key="5">
    <source>
        <dbReference type="Google" id="ProtNLM"/>
    </source>
</evidence>
<dbReference type="OrthoDB" id="4196334at2"/>
<dbReference type="PROSITE" id="PS51257">
    <property type="entry name" value="PROKAR_LIPOPROTEIN"/>
    <property type="match status" value="1"/>
</dbReference>
<protein>
    <recommendedName>
        <fullName evidence="5">Lipoprotein</fullName>
    </recommendedName>
</protein>
<keyword evidence="4" id="KW-1185">Reference proteome</keyword>
<dbReference type="RefSeq" id="WP_045704201.1">
    <property type="nucleotide sequence ID" value="NZ_JZKH01000115.1"/>
</dbReference>
<organism evidence="3 4">
    <name type="scientific">Streptomyces rubellomurinus (strain ATCC 31215)</name>
    <dbReference type="NCBI Taxonomy" id="359131"/>
    <lineage>
        <taxon>Bacteria</taxon>
        <taxon>Bacillati</taxon>
        <taxon>Actinomycetota</taxon>
        <taxon>Actinomycetes</taxon>
        <taxon>Kitasatosporales</taxon>
        <taxon>Streptomycetaceae</taxon>
        <taxon>Streptomyces</taxon>
    </lineage>
</organism>
<reference evidence="3 4" key="1">
    <citation type="submission" date="2015-02" db="EMBL/GenBank/DDBJ databases">
        <authorList>
            <person name="Ju K.-S."/>
            <person name="Doroghazi J.R."/>
            <person name="Metcalf W."/>
        </authorList>
    </citation>
    <scope>NUCLEOTIDE SEQUENCE [LARGE SCALE GENOMIC DNA]</scope>
    <source>
        <strain evidence="3 4">ATCC 31215</strain>
    </source>
</reference>
<evidence type="ECO:0000313" key="3">
    <source>
        <dbReference type="EMBL" id="KJS58368.1"/>
    </source>
</evidence>
<comment type="caution">
    <text evidence="3">The sequence shown here is derived from an EMBL/GenBank/DDBJ whole genome shotgun (WGS) entry which is preliminary data.</text>
</comment>
<gene>
    <name evidence="3" type="ORF">VM95_33705</name>
</gene>
<evidence type="ECO:0000256" key="1">
    <source>
        <dbReference type="SAM" id="MobiDB-lite"/>
    </source>
</evidence>
<sequence length="276" mass="27708">MPSARNGHLINRQLTVTTAVALLCVGALSACGPNDDKGGQDAGKTAAPTATGTAAPATTGAAPTATGTGGTGGAPKGSIPAAAWMSARSIPMDETYHWAELARVAKPVTGDAATFKGMELCHTPVAKDDAWLFTGKAAARAALNEGGAEHWTAQQTLVYHGDPRPSSGAKQATNLAYAHLVEAVKNCGQSLPGATVKVASADDAPYFAATVTAPGPDGTTVTLHEYAVAAGGSVSELAVFARAKAGAQPKDAWKAPEDRYVGTGMTAPLCEALPGC</sequence>